<feature type="transmembrane region" description="Helical" evidence="1">
    <location>
        <begin position="99"/>
        <end position="117"/>
    </location>
</feature>
<gene>
    <name evidence="2" type="ORF">EJP82_10410</name>
</gene>
<comment type="caution">
    <text evidence="2">The sequence shown here is derived from an EMBL/GenBank/DDBJ whole genome shotgun (WGS) entry which is preliminary data.</text>
</comment>
<name>A0A433Y9Q4_9BACL</name>
<proteinExistence type="predicted"/>
<dbReference type="Proteomes" id="UP000279446">
    <property type="component" value="Unassembled WGS sequence"/>
</dbReference>
<dbReference type="InterPro" id="IPR017395">
    <property type="entry name" value="Chlorophyllase-like"/>
</dbReference>
<organism evidence="2 3">
    <name type="scientific">Paenibacillus anaericanus</name>
    <dbReference type="NCBI Taxonomy" id="170367"/>
    <lineage>
        <taxon>Bacteria</taxon>
        <taxon>Bacillati</taxon>
        <taxon>Bacillota</taxon>
        <taxon>Bacilli</taxon>
        <taxon>Bacillales</taxon>
        <taxon>Paenibacillaceae</taxon>
        <taxon>Paenibacillus</taxon>
    </lineage>
</organism>
<dbReference type="AlphaFoldDB" id="A0A433Y9Q4"/>
<dbReference type="PANTHER" id="PTHR33428">
    <property type="entry name" value="CHLOROPHYLLASE-2, CHLOROPLASTIC"/>
    <property type="match status" value="1"/>
</dbReference>
<evidence type="ECO:0000313" key="2">
    <source>
        <dbReference type="EMBL" id="RUT46653.1"/>
    </source>
</evidence>
<keyword evidence="1" id="KW-0472">Membrane</keyword>
<evidence type="ECO:0000313" key="3">
    <source>
        <dbReference type="Proteomes" id="UP000279446"/>
    </source>
</evidence>
<feature type="transmembrane region" description="Helical" evidence="1">
    <location>
        <begin position="67"/>
        <end position="92"/>
    </location>
</feature>
<dbReference type="SUPFAM" id="SSF53474">
    <property type="entry name" value="alpha/beta-Hydrolases"/>
    <property type="match status" value="1"/>
</dbReference>
<sequence>MQLQVQTEYVLQKPPLISRLVNRIKHTYQYDTAFWRIAIAGPWGAGLFAFVLLALGVPTGSGTFFDILLFTTAGTFSFFVLGNIVAILLALIGLRIPRLFIGTVLFDLIAVFFIFYLDDVELVIAAIVSVIVTLGGILTGLVIGLLSSRGISSRIKLGLVALLAVLCLSTALWLQDQSASQSEHQLTSSVTPINTVSPAEPGSYSVDYFTYGSGEDPRQTEFGHHVDLLSESVDASQYITKWSKLRTLFWGYDEKSLPLNGRVWMPQGSGPFPIVLIVHGNHLMEDYSDDGYAYLGKLLASRGFITVSVDENFLNYSIWTGIPNNDMKVRAWVLLKHLEQIDQFASSPDNPFYEKIDYEQVALIGHSRGGQAVAMAADADQWFSTDDTLGDFRKFQIQAVAAIAPTDKKVDEKQAKLHDISYLTLQGAQDGDVSDFDGERQYARTTFSSGSTNFKSTLYISNANHSQFNSGWGDRDIAYPLGILLSKKDMLSAPEQRSISKVYICAFLEATLHGEQQYIPLFRDYRNGLRWLPETSYYNRFESGEFTSWASFDEDMNRVSLPGAGKATGTDLIWLEEEYKNRHNSNKGTRGIVLSWESKESTEPSYSLSWEQGAKAPRSGEASILAFSLSNRSFELTVEETSEESLMRSFEIEVEIQDTSGVSVRLPLSSFMAVPSLPETNFTLHPWLDQRLSDGKYKHPTETVFQTFQLPLSEYTAVDPELDPTSIQRLTFHMGEGRGKIMLDDIGVY</sequence>
<dbReference type="PANTHER" id="PTHR33428:SF14">
    <property type="entry name" value="CARBOXYLESTERASE TYPE B DOMAIN-CONTAINING PROTEIN"/>
    <property type="match status" value="1"/>
</dbReference>
<dbReference type="InterPro" id="IPR029058">
    <property type="entry name" value="AB_hydrolase_fold"/>
</dbReference>
<evidence type="ECO:0000256" key="1">
    <source>
        <dbReference type="SAM" id="Phobius"/>
    </source>
</evidence>
<keyword evidence="2" id="KW-0378">Hydrolase</keyword>
<feature type="transmembrane region" description="Helical" evidence="1">
    <location>
        <begin position="157"/>
        <end position="174"/>
    </location>
</feature>
<dbReference type="RefSeq" id="WP_127191990.1">
    <property type="nucleotide sequence ID" value="NZ_RZNY01000007.1"/>
</dbReference>
<keyword evidence="3" id="KW-1185">Reference proteome</keyword>
<protein>
    <submittedName>
        <fullName evidence="2">Alpha/beta hydrolase</fullName>
    </submittedName>
</protein>
<feature type="transmembrane region" description="Helical" evidence="1">
    <location>
        <begin position="123"/>
        <end position="145"/>
    </location>
</feature>
<dbReference type="Pfam" id="PF07224">
    <property type="entry name" value="Chlorophyllase"/>
    <property type="match status" value="1"/>
</dbReference>
<dbReference type="OrthoDB" id="9808543at2"/>
<keyword evidence="1" id="KW-0812">Transmembrane</keyword>
<dbReference type="Gene3D" id="3.40.50.1820">
    <property type="entry name" value="alpha/beta hydrolase"/>
    <property type="match status" value="1"/>
</dbReference>
<dbReference type="EMBL" id="RZNY01000007">
    <property type="protein sequence ID" value="RUT46653.1"/>
    <property type="molecule type" value="Genomic_DNA"/>
</dbReference>
<feature type="transmembrane region" description="Helical" evidence="1">
    <location>
        <begin position="33"/>
        <end position="55"/>
    </location>
</feature>
<accession>A0A433Y9Q4</accession>
<dbReference type="GO" id="GO:0016787">
    <property type="term" value="F:hydrolase activity"/>
    <property type="evidence" value="ECO:0007669"/>
    <property type="project" value="UniProtKB-KW"/>
</dbReference>
<reference evidence="2 3" key="1">
    <citation type="submission" date="2018-12" db="EMBL/GenBank/DDBJ databases">
        <authorList>
            <person name="Sun L."/>
            <person name="Chen Z."/>
        </authorList>
    </citation>
    <scope>NUCLEOTIDE SEQUENCE [LARGE SCALE GENOMIC DNA]</scope>
    <source>
        <strain evidence="2 3">DSM 15890</strain>
    </source>
</reference>
<keyword evidence="1" id="KW-1133">Transmembrane helix</keyword>